<name>A0A6J6ER77_9ZZZZ</name>
<organism evidence="2">
    <name type="scientific">freshwater metagenome</name>
    <dbReference type="NCBI Taxonomy" id="449393"/>
    <lineage>
        <taxon>unclassified sequences</taxon>
        <taxon>metagenomes</taxon>
        <taxon>ecological metagenomes</taxon>
    </lineage>
</organism>
<dbReference type="InterPro" id="IPR007138">
    <property type="entry name" value="ABM_dom"/>
</dbReference>
<evidence type="ECO:0000259" key="1">
    <source>
        <dbReference type="PROSITE" id="PS51725"/>
    </source>
</evidence>
<reference evidence="2" key="1">
    <citation type="submission" date="2020-05" db="EMBL/GenBank/DDBJ databases">
        <authorList>
            <person name="Chiriac C."/>
            <person name="Salcher M."/>
            <person name="Ghai R."/>
            <person name="Kavagutti S V."/>
        </authorList>
    </citation>
    <scope>NUCLEOTIDE SEQUENCE</scope>
</reference>
<dbReference type="PROSITE" id="PS51725">
    <property type="entry name" value="ABM"/>
    <property type="match status" value="1"/>
</dbReference>
<sequence>MIIISGVITIAPEKRAACLEASKPFQQATRDEEPGCLAYVFSADPCDDGAIVVYELWQDAPTLAAHFLHENYFNMRNMFGQHGITGAVTRKYRIDADAPVYNADRIATVDFD</sequence>
<evidence type="ECO:0000313" key="2">
    <source>
        <dbReference type="EMBL" id="CAB4578527.1"/>
    </source>
</evidence>
<dbReference type="InterPro" id="IPR011008">
    <property type="entry name" value="Dimeric_a/b-barrel"/>
</dbReference>
<dbReference type="Pfam" id="PF03992">
    <property type="entry name" value="ABM"/>
    <property type="match status" value="1"/>
</dbReference>
<proteinExistence type="predicted"/>
<protein>
    <submittedName>
        <fullName evidence="2">Unannotated protein</fullName>
    </submittedName>
</protein>
<dbReference type="AlphaFoldDB" id="A0A6J6ER77"/>
<dbReference type="SUPFAM" id="SSF54909">
    <property type="entry name" value="Dimeric alpha+beta barrel"/>
    <property type="match status" value="1"/>
</dbReference>
<gene>
    <name evidence="2" type="ORF">UFOPK1493_02889</name>
</gene>
<feature type="domain" description="ABM" evidence="1">
    <location>
        <begin position="2"/>
        <end position="92"/>
    </location>
</feature>
<dbReference type="EMBL" id="CAEZSR010000136">
    <property type="protein sequence ID" value="CAB4578527.1"/>
    <property type="molecule type" value="Genomic_DNA"/>
</dbReference>
<accession>A0A6J6ER77</accession>
<dbReference type="Gene3D" id="3.30.70.100">
    <property type="match status" value="1"/>
</dbReference>